<protein>
    <submittedName>
        <fullName evidence="2">22655_t:CDS:1</fullName>
    </submittedName>
</protein>
<dbReference type="InterPro" id="IPR051320">
    <property type="entry name" value="Viral_Replic_Matur_Polypro"/>
</dbReference>
<evidence type="ECO:0000259" key="1">
    <source>
        <dbReference type="Pfam" id="PF17919"/>
    </source>
</evidence>
<dbReference type="Proteomes" id="UP000789405">
    <property type="component" value="Unassembled WGS sequence"/>
</dbReference>
<dbReference type="InterPro" id="IPR043502">
    <property type="entry name" value="DNA/RNA_pol_sf"/>
</dbReference>
<accession>A0A9N9JGF5</accession>
<evidence type="ECO:0000313" key="2">
    <source>
        <dbReference type="EMBL" id="CAG8781174.1"/>
    </source>
</evidence>
<dbReference type="PANTHER" id="PTHR33064">
    <property type="entry name" value="POL PROTEIN"/>
    <property type="match status" value="1"/>
</dbReference>
<sequence length="127" mass="14313">PDVIPKKVAAHHLPSVVDKLQPYDISEDLLGHVIGKDGVAPDDDKIKKIRDFPIPTTLRQLRAFLGLASYYRYPNFDWPFYLHTDASITGLGAVLSQLDNEVLRVKALFLNYGPFRIEVAKNLRVKG</sequence>
<dbReference type="InterPro" id="IPR043128">
    <property type="entry name" value="Rev_trsase/Diguanyl_cyclase"/>
</dbReference>
<reference evidence="2" key="1">
    <citation type="submission" date="2021-06" db="EMBL/GenBank/DDBJ databases">
        <authorList>
            <person name="Kallberg Y."/>
            <person name="Tangrot J."/>
            <person name="Rosling A."/>
        </authorList>
    </citation>
    <scope>NUCLEOTIDE SEQUENCE</scope>
    <source>
        <strain evidence="2">MA453B</strain>
    </source>
</reference>
<feature type="non-terminal residue" evidence="2">
    <location>
        <position position="1"/>
    </location>
</feature>
<organism evidence="2 3">
    <name type="scientific">Dentiscutata erythropus</name>
    <dbReference type="NCBI Taxonomy" id="1348616"/>
    <lineage>
        <taxon>Eukaryota</taxon>
        <taxon>Fungi</taxon>
        <taxon>Fungi incertae sedis</taxon>
        <taxon>Mucoromycota</taxon>
        <taxon>Glomeromycotina</taxon>
        <taxon>Glomeromycetes</taxon>
        <taxon>Diversisporales</taxon>
        <taxon>Gigasporaceae</taxon>
        <taxon>Dentiscutata</taxon>
    </lineage>
</organism>
<keyword evidence="3" id="KW-1185">Reference proteome</keyword>
<dbReference type="SUPFAM" id="SSF56672">
    <property type="entry name" value="DNA/RNA polymerases"/>
    <property type="match status" value="1"/>
</dbReference>
<dbReference type="OrthoDB" id="5593162at2759"/>
<dbReference type="Pfam" id="PF17919">
    <property type="entry name" value="RT_RNaseH_2"/>
    <property type="match status" value="1"/>
</dbReference>
<proteinExistence type="predicted"/>
<dbReference type="InterPro" id="IPR041577">
    <property type="entry name" value="RT_RNaseH_2"/>
</dbReference>
<evidence type="ECO:0000313" key="3">
    <source>
        <dbReference type="Proteomes" id="UP000789405"/>
    </source>
</evidence>
<comment type="caution">
    <text evidence="2">The sequence shown here is derived from an EMBL/GenBank/DDBJ whole genome shotgun (WGS) entry which is preliminary data.</text>
</comment>
<dbReference type="Gene3D" id="3.30.70.270">
    <property type="match status" value="1"/>
</dbReference>
<feature type="non-terminal residue" evidence="2">
    <location>
        <position position="127"/>
    </location>
</feature>
<gene>
    <name evidence="2" type="ORF">DERYTH_LOCUS19663</name>
</gene>
<dbReference type="EMBL" id="CAJVPY010021909">
    <property type="protein sequence ID" value="CAG8781174.1"/>
    <property type="molecule type" value="Genomic_DNA"/>
</dbReference>
<dbReference type="PANTHER" id="PTHR33064:SF37">
    <property type="entry name" value="RIBONUCLEASE H"/>
    <property type="match status" value="1"/>
</dbReference>
<dbReference type="AlphaFoldDB" id="A0A9N9JGF5"/>
<feature type="domain" description="Reverse transcriptase/retrotransposon-derived protein RNase H-like" evidence="1">
    <location>
        <begin position="59"/>
        <end position="101"/>
    </location>
</feature>
<name>A0A9N9JGF5_9GLOM</name>